<dbReference type="GO" id="GO:0043025">
    <property type="term" value="C:neuronal cell body"/>
    <property type="evidence" value="ECO:0007669"/>
    <property type="project" value="TreeGrafter"/>
</dbReference>
<feature type="compositionally biased region" description="Polar residues" evidence="1">
    <location>
        <begin position="1225"/>
        <end position="1238"/>
    </location>
</feature>
<evidence type="ECO:0000256" key="1">
    <source>
        <dbReference type="SAM" id="MobiDB-lite"/>
    </source>
</evidence>
<dbReference type="GO" id="GO:0000226">
    <property type="term" value="P:microtubule cytoskeleton organization"/>
    <property type="evidence" value="ECO:0007669"/>
    <property type="project" value="InterPro"/>
</dbReference>
<evidence type="ECO:0000259" key="2">
    <source>
        <dbReference type="Pfam" id="PF23415"/>
    </source>
</evidence>
<reference evidence="4 5" key="1">
    <citation type="submission" date="2019-01" db="EMBL/GenBank/DDBJ databases">
        <title>Genome Assembly of Collichthys lucidus.</title>
        <authorList>
            <person name="Cai M."/>
            <person name="Xiao S."/>
        </authorList>
    </citation>
    <scope>NUCLEOTIDE SEQUENCE [LARGE SCALE GENOMIC DNA]</scope>
    <source>
        <strain evidence="4">JT15FE1705JMU</strain>
        <tissue evidence="4">Muscle</tissue>
    </source>
</reference>
<dbReference type="GO" id="GO:0005829">
    <property type="term" value="C:cytosol"/>
    <property type="evidence" value="ECO:0007669"/>
    <property type="project" value="TreeGrafter"/>
</dbReference>
<evidence type="ECO:0000313" key="4">
    <source>
        <dbReference type="EMBL" id="TKS86843.1"/>
    </source>
</evidence>
<dbReference type="InterPro" id="IPR026074">
    <property type="entry name" value="MAP1"/>
</dbReference>
<feature type="region of interest" description="Disordered" evidence="1">
    <location>
        <begin position="779"/>
        <end position="878"/>
    </location>
</feature>
<feature type="compositionally biased region" description="Polar residues" evidence="1">
    <location>
        <begin position="969"/>
        <end position="993"/>
    </location>
</feature>
<dbReference type="GO" id="GO:0005875">
    <property type="term" value="C:microtubule associated complex"/>
    <property type="evidence" value="ECO:0007669"/>
    <property type="project" value="TreeGrafter"/>
</dbReference>
<feature type="compositionally biased region" description="Basic and acidic residues" evidence="1">
    <location>
        <begin position="708"/>
        <end position="725"/>
    </location>
</feature>
<proteinExistence type="predicted"/>
<dbReference type="GO" id="GO:0031114">
    <property type="term" value="P:regulation of microtubule depolymerization"/>
    <property type="evidence" value="ECO:0007669"/>
    <property type="project" value="TreeGrafter"/>
</dbReference>
<protein>
    <submittedName>
        <fullName evidence="4">Electromotor neuron-associated protein 1</fullName>
    </submittedName>
</protein>
<evidence type="ECO:0000259" key="3">
    <source>
        <dbReference type="Pfam" id="PF25281"/>
    </source>
</evidence>
<keyword evidence="5" id="KW-1185">Reference proteome</keyword>
<feature type="region of interest" description="Disordered" evidence="1">
    <location>
        <begin position="553"/>
        <end position="740"/>
    </location>
</feature>
<organism evidence="4 5">
    <name type="scientific">Collichthys lucidus</name>
    <name type="common">Big head croaker</name>
    <name type="synonym">Sciaena lucida</name>
    <dbReference type="NCBI Taxonomy" id="240159"/>
    <lineage>
        <taxon>Eukaryota</taxon>
        <taxon>Metazoa</taxon>
        <taxon>Chordata</taxon>
        <taxon>Craniata</taxon>
        <taxon>Vertebrata</taxon>
        <taxon>Euteleostomi</taxon>
        <taxon>Actinopterygii</taxon>
        <taxon>Neopterygii</taxon>
        <taxon>Teleostei</taxon>
        <taxon>Neoteleostei</taxon>
        <taxon>Acanthomorphata</taxon>
        <taxon>Eupercaria</taxon>
        <taxon>Sciaenidae</taxon>
        <taxon>Collichthys</taxon>
    </lineage>
</organism>
<feature type="compositionally biased region" description="Basic and acidic residues" evidence="1">
    <location>
        <begin position="579"/>
        <end position="634"/>
    </location>
</feature>
<feature type="compositionally biased region" description="Basic and acidic residues" evidence="1">
    <location>
        <begin position="680"/>
        <end position="689"/>
    </location>
</feature>
<dbReference type="GO" id="GO:0008017">
    <property type="term" value="F:microtubule binding"/>
    <property type="evidence" value="ECO:0007669"/>
    <property type="project" value="InterPro"/>
</dbReference>
<dbReference type="SUPFAM" id="SSF56281">
    <property type="entry name" value="Metallo-hydrolase/oxidoreductase"/>
    <property type="match status" value="1"/>
</dbReference>
<feature type="compositionally biased region" description="Polar residues" evidence="1">
    <location>
        <begin position="899"/>
        <end position="929"/>
    </location>
</feature>
<sequence length="1383" mass="150523">MASSRVPEREVQAEPRRAATANLDFCLHKYSLLIIIGRTAHLRQTGHISGEIERGIRSWDVDLKSCNLNLYLQEFLSHHTASFKGAGQKCLRHSTRVLDTQVLISPLQEQVHSEVLALLSRESAHKLLILAGQSVEESGDLLFHKGLFSPHQLKQILTEQFIDQQSPGLFSKLSLTLSCPNIGHWRKTLLGNQPVQGPFTLHINPPEVLPAMEALGEFTSLISSTLSPPSPFELLPPPITVGFLKLSRPCCYVFPAGHGDCAFFAVNGFTMLVDGGSDSKACFWKLVRHLDRIDAVLLTHIGTENLPGVNTFLERKVAELELSSDIKDDSSKRLISPELGVVFFNAPSRLHLEEPCVDNVLKSTDQAALTLRLLKKLDIRPQPLFRPQGIPIEPLTLFQKMGVGQLDLYILNPGKSSQEYQTFMQNWPDATSSASKSQTLPLTALASVSALLVWHPACPQEKVVRVLFPGVTPQAKLLQGLEKLKGLAFLQKPTVTTEDLERLGEDRKAKRTESQDSVKSQGKEATLRHGKDRGVKEEGKEVLVKEKGKLINGLSTRDSDKTRIKETGMKQKSALSEKNTSKKREGKDGKKEEKSVNKEENGVVRNDQGKKDVPKAKNENKTKLKKDAKNDSKTGAKKTRKPSGNEANNGKKVNVNAELPNNNSTKPDAGAPEGLSTEQKSQKPEKESEQNLCGSKMSTPEDMTADFLRLREETAAQVETADKGKQNSGESGNAKCTGGLCKETKNEAADTLGEEMAGNTGIMEGESDDNGVKNKAWTEEKANADLQKAPIDQPGNPTKPAKVVGFPSPLNKAPKNERTVQLDLTPTEYTLLDGALRNSPPSRSSPENQAPISPDEETVEPASPDSRPNSAGHTPYCLSPDDVWCNRVTLSRLQAQMGNVDSADVTQSNGSSKQSEGQLCQTKTTPESHTNPREKHLSFLSLGTFKDGSSDPSPSVTTTTTHSMPAEVSSPQSTEVDESLSMSLEQGPTTLSQREGDDSVHHSNSNGSHFVGMSLPMKKPPRSLGQGSEMGRPPAPNTLHFDASVHDVDLCLVSPCEFKHFKPADSSSGASEFSRGAFAPHHHGNNNNPKDTSPSESNAPVCTEDCPSTTADGALDSDEDESCSEPSNSTHDLRTNQVLPQDPLPVPLRDSPPLPPHPDASMPVPQSDSDALGKRTKSTGMRGKKNSNGEFVILYNAVCFDFENEKWNLTFYCQLTEAPQRSGKSRTGSQSGVTKGNVSSTRTPSATTRSAPAKSSPNPGSKSTSAGEVSVYVDLAYIPSGASSPTVNADFFRCIRSSCYIVSGGSPEREEILRHTLDALLDSKISWPETMQVTVIPTFESVPMQEWYQQTLERQKELGITVLGSNSTVAMQDETFPACKIEF</sequence>
<dbReference type="Pfam" id="PF23415">
    <property type="entry name" value="MAPB1_N"/>
    <property type="match status" value="1"/>
</dbReference>
<dbReference type="InterPro" id="IPR056617">
    <property type="entry name" value="MAP1B/S_N"/>
</dbReference>
<dbReference type="GO" id="GO:0016358">
    <property type="term" value="P:dendrite development"/>
    <property type="evidence" value="ECO:0007669"/>
    <property type="project" value="TreeGrafter"/>
</dbReference>
<feature type="compositionally biased region" description="Low complexity" evidence="1">
    <location>
        <begin position="1239"/>
        <end position="1257"/>
    </location>
</feature>
<dbReference type="PANTHER" id="PTHR13843">
    <property type="entry name" value="MICROTUBULE-ASSOCIATED PROTEIN"/>
    <property type="match status" value="1"/>
</dbReference>
<feature type="compositionally biased region" description="Basic and acidic residues" evidence="1">
    <location>
        <begin position="557"/>
        <end position="569"/>
    </location>
</feature>
<feature type="domain" description="Microtubule-associated protein 1B/S N-terminal" evidence="2">
    <location>
        <begin position="32"/>
        <end position="223"/>
    </location>
</feature>
<gene>
    <name evidence="4" type="ORF">D9C73_020964</name>
</gene>
<name>A0A4U5VF61_COLLU</name>
<dbReference type="PANTHER" id="PTHR13843:SF11">
    <property type="entry name" value="MICROTUBULE-ASSOCIATED PROTEIN 1S"/>
    <property type="match status" value="1"/>
</dbReference>
<dbReference type="GO" id="GO:0005874">
    <property type="term" value="C:microtubule"/>
    <property type="evidence" value="ECO:0007669"/>
    <property type="project" value="InterPro"/>
</dbReference>
<dbReference type="GO" id="GO:0007409">
    <property type="term" value="P:axonogenesis"/>
    <property type="evidence" value="ECO:0007669"/>
    <property type="project" value="TreeGrafter"/>
</dbReference>
<feature type="region of interest" description="Disordered" evidence="1">
    <location>
        <begin position="899"/>
        <end position="1040"/>
    </location>
</feature>
<feature type="compositionally biased region" description="Low complexity" evidence="1">
    <location>
        <begin position="950"/>
        <end position="965"/>
    </location>
</feature>
<feature type="domain" description="Microtubule-associated protein 1A/B/S-like MBL-like" evidence="3">
    <location>
        <begin position="229"/>
        <end position="501"/>
    </location>
</feature>
<feature type="compositionally biased region" description="Polar residues" evidence="1">
    <location>
        <begin position="1085"/>
        <end position="1111"/>
    </location>
</feature>
<feature type="region of interest" description="Disordered" evidence="1">
    <location>
        <begin position="1063"/>
        <end position="1186"/>
    </location>
</feature>
<dbReference type="EMBL" id="CM014095">
    <property type="protein sequence ID" value="TKS86843.1"/>
    <property type="molecule type" value="Genomic_DNA"/>
</dbReference>
<dbReference type="GO" id="GO:0045202">
    <property type="term" value="C:synapse"/>
    <property type="evidence" value="ECO:0007669"/>
    <property type="project" value="TreeGrafter"/>
</dbReference>
<dbReference type="STRING" id="240159.A0A4U5VF61"/>
<feature type="compositionally biased region" description="Basic residues" evidence="1">
    <location>
        <begin position="1174"/>
        <end position="1185"/>
    </location>
</feature>
<dbReference type="Pfam" id="PF25281">
    <property type="entry name" value="MBL_MAP1B"/>
    <property type="match status" value="1"/>
</dbReference>
<feature type="region of interest" description="Disordered" evidence="1">
    <location>
        <begin position="1219"/>
        <end position="1265"/>
    </location>
</feature>
<dbReference type="GO" id="GO:0030425">
    <property type="term" value="C:dendrite"/>
    <property type="evidence" value="ECO:0007669"/>
    <property type="project" value="TreeGrafter"/>
</dbReference>
<evidence type="ECO:0000313" key="5">
    <source>
        <dbReference type="Proteomes" id="UP000298787"/>
    </source>
</evidence>
<dbReference type="InterPro" id="IPR057480">
    <property type="entry name" value="MAP1A/B/S-like_MBL"/>
</dbReference>
<feature type="region of interest" description="Disordered" evidence="1">
    <location>
        <begin position="503"/>
        <end position="541"/>
    </location>
</feature>
<dbReference type="InterPro" id="IPR036866">
    <property type="entry name" value="RibonucZ/Hydroxyglut_hydro"/>
</dbReference>
<accession>A0A4U5VF61</accession>
<dbReference type="GO" id="GO:0003779">
    <property type="term" value="F:actin binding"/>
    <property type="evidence" value="ECO:0007669"/>
    <property type="project" value="TreeGrafter"/>
</dbReference>
<feature type="compositionally biased region" description="Pro residues" evidence="1">
    <location>
        <begin position="1142"/>
        <end position="1158"/>
    </location>
</feature>
<dbReference type="Proteomes" id="UP000298787">
    <property type="component" value="Chromosome 18"/>
</dbReference>